<proteinExistence type="predicted"/>
<protein>
    <submittedName>
        <fullName evidence="3">Uncharacterized protein</fullName>
    </submittedName>
</protein>
<dbReference type="SUPFAM" id="SSF117281">
    <property type="entry name" value="Kelch motif"/>
    <property type="match status" value="1"/>
</dbReference>
<feature type="region of interest" description="Disordered" evidence="1">
    <location>
        <begin position="465"/>
        <end position="562"/>
    </location>
</feature>
<organism evidence="3 4">
    <name type="scientific">Mortierella polycephala</name>
    <dbReference type="NCBI Taxonomy" id="41804"/>
    <lineage>
        <taxon>Eukaryota</taxon>
        <taxon>Fungi</taxon>
        <taxon>Fungi incertae sedis</taxon>
        <taxon>Mucoromycota</taxon>
        <taxon>Mortierellomycotina</taxon>
        <taxon>Mortierellomycetes</taxon>
        <taxon>Mortierellales</taxon>
        <taxon>Mortierellaceae</taxon>
        <taxon>Mortierella</taxon>
    </lineage>
</organism>
<dbReference type="Gene3D" id="2.120.10.80">
    <property type="entry name" value="Kelch-type beta propeller"/>
    <property type="match status" value="1"/>
</dbReference>
<name>A0A9P6UA28_9FUNG</name>
<gene>
    <name evidence="3" type="ORF">BG011_003465</name>
</gene>
<feature type="transmembrane region" description="Helical" evidence="2">
    <location>
        <begin position="379"/>
        <end position="402"/>
    </location>
</feature>
<dbReference type="Proteomes" id="UP000726737">
    <property type="component" value="Unassembled WGS sequence"/>
</dbReference>
<comment type="caution">
    <text evidence="3">The sequence shown here is derived from an EMBL/GenBank/DDBJ whole genome shotgun (WGS) entry which is preliminary data.</text>
</comment>
<evidence type="ECO:0000256" key="1">
    <source>
        <dbReference type="SAM" id="MobiDB-lite"/>
    </source>
</evidence>
<feature type="compositionally biased region" description="Acidic residues" evidence="1">
    <location>
        <begin position="529"/>
        <end position="547"/>
    </location>
</feature>
<dbReference type="InterPro" id="IPR015915">
    <property type="entry name" value="Kelch-typ_b-propeller"/>
</dbReference>
<reference evidence="3" key="1">
    <citation type="journal article" date="2020" name="Fungal Divers.">
        <title>Resolving the Mortierellaceae phylogeny through synthesis of multi-gene phylogenetics and phylogenomics.</title>
        <authorList>
            <person name="Vandepol N."/>
            <person name="Liber J."/>
            <person name="Desiro A."/>
            <person name="Na H."/>
            <person name="Kennedy M."/>
            <person name="Barry K."/>
            <person name="Grigoriev I.V."/>
            <person name="Miller A.N."/>
            <person name="O'Donnell K."/>
            <person name="Stajich J.E."/>
            <person name="Bonito G."/>
        </authorList>
    </citation>
    <scope>NUCLEOTIDE SEQUENCE</scope>
    <source>
        <strain evidence="3">KOD948</strain>
    </source>
</reference>
<feature type="compositionally biased region" description="Polar residues" evidence="1">
    <location>
        <begin position="498"/>
        <end position="518"/>
    </location>
</feature>
<dbReference type="EMBL" id="JAAAJA010000023">
    <property type="protein sequence ID" value="KAG0266027.1"/>
    <property type="molecule type" value="Genomic_DNA"/>
</dbReference>
<keyword evidence="2" id="KW-0812">Transmembrane</keyword>
<dbReference type="OrthoDB" id="205198at2759"/>
<dbReference type="AlphaFoldDB" id="A0A9P6UA28"/>
<feature type="compositionally biased region" description="Acidic residues" evidence="1">
    <location>
        <begin position="467"/>
        <end position="478"/>
    </location>
</feature>
<keyword evidence="4" id="KW-1185">Reference proteome</keyword>
<evidence type="ECO:0000313" key="3">
    <source>
        <dbReference type="EMBL" id="KAG0266027.1"/>
    </source>
</evidence>
<sequence length="562" mass="62377">MSTLGSRSGSLLESNCTSELWRLRLGQTVSWNLSSATWEHVPLKETGTELPPVSGMGLKNMNIPHNNTLTIVNGTTTMVESISPYMIEFGRAGCADDGEQEDQKEQPDAGSQPWIGFNIFNPVMNTWKSIDLVSATTDLGFDTTTTLTAGNWHSPTVAVDYVNMAWYIILQSTVPLRQVILKNDVSSLTAFMSRVDLTESSSTHFPTILLNEGWNLISVLDETAPFVGKGVATIMRDSIVIISGTANSFTPGDAQSAELRGCDHAYVFSLATNTWTRQNLTVEDNEVIPDTREKAAFLADTDNWIWMRGPDGPGPRADHTLLQYYDYILAVSGFDVGRNVPVASVLPVMAYDTNSTTWTELIRPTLDTEASFISNMTRIAIIVGTVVFAIVLLVIALSTHLLRKWNQRNYIKVDESFQLEEQRMMRMRTRAGHLPSILKKKYPSKDGVSSKVRGFKAEVIFEHIENEYEDEDEDEDENRDLIGDATGDEGDQKVQKMSLLSQPQTNPTSRPLQQQRSAGGQRRVRIEVSDDGTETEGEDAEDEDVEEAPAFARSTTDLAGRE</sequence>
<keyword evidence="2" id="KW-1133">Transmembrane helix</keyword>
<evidence type="ECO:0000256" key="2">
    <source>
        <dbReference type="SAM" id="Phobius"/>
    </source>
</evidence>
<keyword evidence="2" id="KW-0472">Membrane</keyword>
<feature type="compositionally biased region" description="Polar residues" evidence="1">
    <location>
        <begin position="553"/>
        <end position="562"/>
    </location>
</feature>
<accession>A0A9P6UA28</accession>
<evidence type="ECO:0000313" key="4">
    <source>
        <dbReference type="Proteomes" id="UP000726737"/>
    </source>
</evidence>